<evidence type="ECO:0000313" key="10">
    <source>
        <dbReference type="Proteomes" id="UP000030905"/>
    </source>
</evidence>
<dbReference type="EMBL" id="CP009268">
    <property type="protein sequence ID" value="AJA52854.1"/>
    <property type="molecule type" value="Genomic_DNA"/>
</dbReference>
<feature type="domain" description="3D" evidence="5">
    <location>
        <begin position="310"/>
        <end position="370"/>
    </location>
</feature>
<reference evidence="8 9" key="3">
    <citation type="journal article" name="Genome Announc.">
        <title>Improved Draft Genome Sequence of Clostridium pasteurianum Strain ATCC 6013 (DSM 525) Using a Hybrid Next-Generation Sequencing Approach.</title>
        <authorList>
            <person name="Pyne M.E."/>
            <person name="Utturkar S."/>
            <person name="Brown S.D."/>
            <person name="Moo-Young M."/>
            <person name="Chung D.A."/>
            <person name="Chou C.P."/>
        </authorList>
    </citation>
    <scope>NUCLEOTIDE SEQUENCE [LARGE SCALE GENOMIC DNA]</scope>
    <source>
        <strain evidence="8 9">ATCC 6013</strain>
    </source>
</reference>
<feature type="domain" description="Peptidoglycan hydrolase PcsB coiled-coil" evidence="6">
    <location>
        <begin position="85"/>
        <end position="158"/>
    </location>
</feature>
<evidence type="ECO:0000256" key="1">
    <source>
        <dbReference type="ARBA" id="ARBA00022729"/>
    </source>
</evidence>
<keyword evidence="1 4" id="KW-0732">Signal</keyword>
<name>A0A0H3J4N1_CLOPA</name>
<dbReference type="AlphaFoldDB" id="A0A0H3J4N1"/>
<evidence type="ECO:0000313" key="7">
    <source>
        <dbReference type="EMBL" id="AJA52854.1"/>
    </source>
</evidence>
<evidence type="ECO:0000256" key="4">
    <source>
        <dbReference type="SAM" id="SignalP"/>
    </source>
</evidence>
<dbReference type="KEGG" id="cpat:CLPA_c27990"/>
<dbReference type="InterPro" id="IPR010611">
    <property type="entry name" value="3D_dom"/>
</dbReference>
<keyword evidence="10" id="KW-1185">Reference proteome</keyword>
<protein>
    <submittedName>
        <fullName evidence="8">3D domain-containing protein</fullName>
    </submittedName>
</protein>
<evidence type="ECO:0000259" key="6">
    <source>
        <dbReference type="Pfam" id="PF24568"/>
    </source>
</evidence>
<accession>A0A0H3J4N1</accession>
<reference evidence="7 10" key="1">
    <citation type="journal article" date="2015" name="Genome Announc.">
        <title>Complete Genome Sequence of the Nitrogen-Fixing and Solvent-Producing Clostridium pasteurianum DSM 525.</title>
        <authorList>
            <person name="Poehlein A."/>
            <person name="Grosse-Honebrink A."/>
            <person name="Zhang Y."/>
            <person name="Minton N.P."/>
            <person name="Daniel R."/>
        </authorList>
    </citation>
    <scope>NUCLEOTIDE SEQUENCE [LARGE SCALE GENOMIC DNA]</scope>
    <source>
        <strain evidence="7">DSM 525</strain>
        <strain evidence="10">DSM 525 / ATCC 6013</strain>
    </source>
</reference>
<dbReference type="GeneID" id="93074921"/>
<dbReference type="Proteomes" id="UP000030905">
    <property type="component" value="Chromosome"/>
</dbReference>
<evidence type="ECO:0000256" key="2">
    <source>
        <dbReference type="SAM" id="Coils"/>
    </source>
</evidence>
<keyword evidence="2" id="KW-0175">Coiled coil</keyword>
<proteinExistence type="predicted"/>
<evidence type="ECO:0000313" key="8">
    <source>
        <dbReference type="EMBL" id="KRU11138.1"/>
    </source>
</evidence>
<dbReference type="eggNOG" id="COG3584">
    <property type="taxonomic scope" value="Bacteria"/>
</dbReference>
<dbReference type="InterPro" id="IPR051933">
    <property type="entry name" value="Resuscitation_pf_RpfB"/>
</dbReference>
<dbReference type="RefSeq" id="WP_003442939.1">
    <property type="nucleotide sequence ID" value="NZ_ANZB01000003.1"/>
</dbReference>
<evidence type="ECO:0000259" key="5">
    <source>
        <dbReference type="Pfam" id="PF06725"/>
    </source>
</evidence>
<feature type="compositionally biased region" description="Polar residues" evidence="3">
    <location>
        <begin position="248"/>
        <end position="267"/>
    </location>
</feature>
<dbReference type="InterPro" id="IPR057309">
    <property type="entry name" value="PcsB_CC"/>
</dbReference>
<dbReference type="KEGG" id="cpae:CPAST_c27990"/>
<dbReference type="GO" id="GO:0004553">
    <property type="term" value="F:hydrolase activity, hydrolyzing O-glycosyl compounds"/>
    <property type="evidence" value="ECO:0007669"/>
    <property type="project" value="InterPro"/>
</dbReference>
<dbReference type="PATRIC" id="fig|1262449.3.peg.1246"/>
<dbReference type="Proteomes" id="UP000028042">
    <property type="component" value="Unassembled WGS sequence"/>
</dbReference>
<dbReference type="Pfam" id="PF06725">
    <property type="entry name" value="3D"/>
    <property type="match status" value="1"/>
</dbReference>
<dbReference type="eggNOG" id="COG3883">
    <property type="taxonomic scope" value="Bacteria"/>
</dbReference>
<sequence length="372" mass="40582">MNKKAVSIIMMVALFTIIIGSNCFAAPTTDESAELKQTQNTKKQLEGKIKNLNTQIDDIIEKVDKNKKDMNKIDQDIQKTEEKLNTLEEHSKEQEILFKKRLRAIYISGGGNNYLDVILGSRSVSDLISSMDSISIVMKYDNKLVAQLQEQKNVINDKKKDLDDKNNQLTALKANNESILSNLNNDIKQQNKLLADAKEKENRLIAEQRAREEAEAQAAARAAAAAEQAKLAAAQAQAKKSVQVAQSENTSKKVASNPVSGSTSSPVPINRGAIPSGNSSNVLYMEATAYSDNGFTASGNKTHRDPNGYSTIAVDPRVIPLGSKVYVEGYGYAIASDTGGAIKGNIIDLYVHSDSEALSWGRRNVKVHIIGN</sequence>
<dbReference type="InterPro" id="IPR036908">
    <property type="entry name" value="RlpA-like_sf"/>
</dbReference>
<dbReference type="GO" id="GO:0019867">
    <property type="term" value="C:outer membrane"/>
    <property type="evidence" value="ECO:0007669"/>
    <property type="project" value="InterPro"/>
</dbReference>
<evidence type="ECO:0000313" key="9">
    <source>
        <dbReference type="Proteomes" id="UP000028042"/>
    </source>
</evidence>
<dbReference type="PANTHER" id="PTHR39160:SF4">
    <property type="entry name" value="RESUSCITATION-PROMOTING FACTOR RPFB"/>
    <property type="match status" value="1"/>
</dbReference>
<evidence type="ECO:0000256" key="3">
    <source>
        <dbReference type="SAM" id="MobiDB-lite"/>
    </source>
</evidence>
<reference evidence="8" key="2">
    <citation type="submission" date="2015-10" db="EMBL/GenBank/DDBJ databases">
        <title>Improved Draft Genome Sequence of Clostridium pasteurianum Strain ATCC 6013 (DSM 525) Using a Hybrid Next-Generation Sequencing Approach.</title>
        <authorList>
            <person name="Pyne M.E."/>
            <person name="Utturkar S.M."/>
            <person name="Brown S.D."/>
            <person name="Moo-Young M."/>
            <person name="Chung D.A."/>
            <person name="Chou P.C."/>
        </authorList>
    </citation>
    <scope>NUCLEOTIDE SEQUENCE</scope>
    <source>
        <strain evidence="8">ATCC 6013</strain>
    </source>
</reference>
<dbReference type="PANTHER" id="PTHR39160">
    <property type="entry name" value="CELL WALL-BINDING PROTEIN YOCH"/>
    <property type="match status" value="1"/>
</dbReference>
<feature type="coiled-coil region" evidence="2">
    <location>
        <begin position="35"/>
        <end position="97"/>
    </location>
</feature>
<dbReference type="SUPFAM" id="SSF50685">
    <property type="entry name" value="Barwin-like endoglucanases"/>
    <property type="match status" value="1"/>
</dbReference>
<organism evidence="7 10">
    <name type="scientific">Clostridium pasteurianum DSM 525 = ATCC 6013</name>
    <dbReference type="NCBI Taxonomy" id="1262449"/>
    <lineage>
        <taxon>Bacteria</taxon>
        <taxon>Bacillati</taxon>
        <taxon>Bacillota</taxon>
        <taxon>Clostridia</taxon>
        <taxon>Eubacteriales</taxon>
        <taxon>Clostridiaceae</taxon>
        <taxon>Clostridium</taxon>
    </lineage>
</organism>
<feature type="signal peptide" evidence="4">
    <location>
        <begin position="1"/>
        <end position="25"/>
    </location>
</feature>
<feature type="region of interest" description="Disordered" evidence="3">
    <location>
        <begin position="248"/>
        <end position="273"/>
    </location>
</feature>
<dbReference type="GO" id="GO:0009254">
    <property type="term" value="P:peptidoglycan turnover"/>
    <property type="evidence" value="ECO:0007669"/>
    <property type="project" value="InterPro"/>
</dbReference>
<dbReference type="CDD" id="cd22786">
    <property type="entry name" value="DPBB_YuiC-like"/>
    <property type="match status" value="1"/>
</dbReference>
<gene>
    <name evidence="7" type="ORF">CLPA_c27990</name>
    <name evidence="8" type="ORF">CP6013_00385</name>
</gene>
<dbReference type="Pfam" id="PF24568">
    <property type="entry name" value="CC_PcsB"/>
    <property type="match status" value="1"/>
</dbReference>
<feature type="chain" id="PRO_5033224335" evidence="4">
    <location>
        <begin position="26"/>
        <end position="372"/>
    </location>
</feature>
<dbReference type="EMBL" id="JPGY02000001">
    <property type="protein sequence ID" value="KRU11138.1"/>
    <property type="molecule type" value="Genomic_DNA"/>
</dbReference>
<dbReference type="Gene3D" id="6.10.250.3150">
    <property type="match status" value="1"/>
</dbReference>
<feature type="coiled-coil region" evidence="2">
    <location>
        <begin position="145"/>
        <end position="239"/>
    </location>
</feature>